<sequence>MKSTPLLSLVSLSATALAAGCNVEGNLFQLQAFQTRDDGSRRTGSVQVAQIGDLGTETLAHFSASSAGGPETSTAVFYLNTDNNRLIVLDPFGLLHASNSYTDAAEGGELKFTFYNDTSRPEPYHWPVFGISEADDGEYLTVDGDAAAFKHCPTDAESSLLTGSIALGTADVGKDCVPLDGLKIYPVTSQISQE</sequence>
<reference evidence="2" key="1">
    <citation type="submission" date="2021-01" db="EMBL/GenBank/DDBJ databases">
        <authorList>
            <consortium name="Aspergillus puulaauensis MK2 genome sequencing consortium"/>
            <person name="Kazuki M."/>
            <person name="Futagami T."/>
        </authorList>
    </citation>
    <scope>NUCLEOTIDE SEQUENCE</scope>
    <source>
        <strain evidence="2">MK2</strain>
    </source>
</reference>
<gene>
    <name evidence="2" type="ORF">APUU_40008A</name>
</gene>
<dbReference type="PROSITE" id="PS51257">
    <property type="entry name" value="PROKAR_LIPOPROTEIN"/>
    <property type="match status" value="1"/>
</dbReference>
<keyword evidence="1" id="KW-0732">Signal</keyword>
<organism evidence="2 3">
    <name type="scientific">Aspergillus puulaauensis</name>
    <dbReference type="NCBI Taxonomy" id="1220207"/>
    <lineage>
        <taxon>Eukaryota</taxon>
        <taxon>Fungi</taxon>
        <taxon>Dikarya</taxon>
        <taxon>Ascomycota</taxon>
        <taxon>Pezizomycotina</taxon>
        <taxon>Eurotiomycetes</taxon>
        <taxon>Eurotiomycetidae</taxon>
        <taxon>Eurotiales</taxon>
        <taxon>Aspergillaceae</taxon>
        <taxon>Aspergillus</taxon>
    </lineage>
</organism>
<dbReference type="Proteomes" id="UP000654913">
    <property type="component" value="Chromosome 4"/>
</dbReference>
<dbReference type="AlphaFoldDB" id="A0A7R7XMY6"/>
<dbReference type="OrthoDB" id="4463518at2759"/>
<evidence type="ECO:0000313" key="3">
    <source>
        <dbReference type="Proteomes" id="UP000654913"/>
    </source>
</evidence>
<keyword evidence="3" id="KW-1185">Reference proteome</keyword>
<feature type="signal peptide" evidence="1">
    <location>
        <begin position="1"/>
        <end position="20"/>
    </location>
</feature>
<dbReference type="GeneID" id="64973569"/>
<dbReference type="RefSeq" id="XP_041555758.1">
    <property type="nucleotide sequence ID" value="XM_041703032.1"/>
</dbReference>
<dbReference type="KEGG" id="apuu:APUU_40008A"/>
<accession>A0A7R7XMY6</accession>
<evidence type="ECO:0000256" key="1">
    <source>
        <dbReference type="SAM" id="SignalP"/>
    </source>
</evidence>
<proteinExistence type="predicted"/>
<protein>
    <submittedName>
        <fullName evidence="2">Uncharacterized protein</fullName>
    </submittedName>
</protein>
<name>A0A7R7XMY6_9EURO</name>
<dbReference type="EMBL" id="AP024446">
    <property type="protein sequence ID" value="BCS23564.1"/>
    <property type="molecule type" value="Genomic_DNA"/>
</dbReference>
<feature type="chain" id="PRO_5030823035" evidence="1">
    <location>
        <begin position="21"/>
        <end position="194"/>
    </location>
</feature>
<reference evidence="2" key="2">
    <citation type="submission" date="2021-02" db="EMBL/GenBank/DDBJ databases">
        <title>Aspergillus puulaauensis MK2 genome sequence.</title>
        <authorList>
            <person name="Futagami T."/>
            <person name="Mori K."/>
            <person name="Kadooka C."/>
            <person name="Tanaka T."/>
        </authorList>
    </citation>
    <scope>NUCLEOTIDE SEQUENCE</scope>
    <source>
        <strain evidence="2">MK2</strain>
    </source>
</reference>
<evidence type="ECO:0000313" key="2">
    <source>
        <dbReference type="EMBL" id="BCS23564.1"/>
    </source>
</evidence>